<dbReference type="InterPro" id="IPR010301">
    <property type="entry name" value="RRP1"/>
</dbReference>
<reference evidence="7 8" key="2">
    <citation type="journal article" date="2017" name="Front. Plant Sci.">
        <title>Gene Classification and Mining of Molecular Markers Useful in Red Clover (Trifolium pratense) Breeding.</title>
        <authorList>
            <person name="Istvanek J."/>
            <person name="Dluhosova J."/>
            <person name="Dluhos P."/>
            <person name="Patkova L."/>
            <person name="Nedelnik J."/>
            <person name="Repkova J."/>
        </authorList>
    </citation>
    <scope>NUCLEOTIDE SEQUENCE [LARGE SCALE GENOMIC DNA]</scope>
    <source>
        <strain evidence="8">cv. Tatra</strain>
        <tissue evidence="7">Young leaves</tissue>
    </source>
</reference>
<keyword evidence="3" id="KW-0698">rRNA processing</keyword>
<dbReference type="Proteomes" id="UP000236291">
    <property type="component" value="Unassembled WGS sequence"/>
</dbReference>
<dbReference type="PANTHER" id="PTHR13026">
    <property type="entry name" value="NNP-1 PROTEIN NOVEL NUCLEAR PROTEIN 1 NOP52"/>
    <property type="match status" value="1"/>
</dbReference>
<evidence type="ECO:0000256" key="2">
    <source>
        <dbReference type="ARBA" id="ARBA00006374"/>
    </source>
</evidence>
<dbReference type="GO" id="GO:0006364">
    <property type="term" value="P:rRNA processing"/>
    <property type="evidence" value="ECO:0007669"/>
    <property type="project" value="UniProtKB-KW"/>
</dbReference>
<sequence>MPSSELRNSPPVKLVSSQKRSRDKSLRLLLKSWQSQNLLPQNDAKKLWKSLFNCVLHSDKPHIQSDLIDRITSHLSTLHHHQPSLALQYFSIFFITIRRELSGIDSLRLEKFYLLIRRFISNLFSLLNKNSWNLEFVESFMNCLGDATFCGKDKLLIKGNGVNYLVVSVFLDEITPFLPVNLCVLEVLFRPFFDAMVKLNDKVLLGKIKSCFFDVLLMNGKRLLEVKKNGDEDCNGDVVNLGTIAIVMEFSSKLFELGSGSDCVEGSRKVLFELHRAFLKLERDAVNSGFKVISDSVDQGAKDLVPIVEVVGLGKKGSVDKGKKTKKKKNKKSGNCEMNCADKNVANENGGNSNDEQVVDGEGAMVLNESMLSNLQKRFENIAAEGGFADSVASEATGIVSNKRKRTKNSEGKTSQDCDLNGGDVEYSAVAKSGEKSSKRVKFSMESNLVWMPHSPLPPESLRIPPSVTPRGSALKKGVPPGPICDTPLPLPTKGAKRKKARDTIRLMKLKSLSV</sequence>
<evidence type="ECO:0000313" key="6">
    <source>
        <dbReference type="EMBL" id="PNX73820.1"/>
    </source>
</evidence>
<reference evidence="7 8" key="1">
    <citation type="journal article" date="2014" name="Am. J. Bot.">
        <title>Genome assembly and annotation for red clover (Trifolium pratense; Fabaceae).</title>
        <authorList>
            <person name="Istvanek J."/>
            <person name="Jaros M."/>
            <person name="Krenek A."/>
            <person name="Repkova J."/>
        </authorList>
    </citation>
    <scope>NUCLEOTIDE SEQUENCE [LARGE SCALE GENOMIC DNA]</scope>
    <source>
        <strain evidence="8">cv. Tatra</strain>
        <tissue evidence="7">Young leaves</tissue>
    </source>
</reference>
<gene>
    <name evidence="6" type="ORF">L195_g029726</name>
    <name evidence="7" type="ORF">L195_g033403</name>
</gene>
<dbReference type="Pfam" id="PF05997">
    <property type="entry name" value="Nop52"/>
    <property type="match status" value="1"/>
</dbReference>
<evidence type="ECO:0000256" key="5">
    <source>
        <dbReference type="SAM" id="MobiDB-lite"/>
    </source>
</evidence>
<protein>
    <submittedName>
        <fullName evidence="7">Ribosomal RNA processing protein 1</fullName>
    </submittedName>
</protein>
<evidence type="ECO:0000256" key="1">
    <source>
        <dbReference type="ARBA" id="ARBA00004123"/>
    </source>
</evidence>
<dbReference type="GO" id="GO:0005634">
    <property type="term" value="C:nucleus"/>
    <property type="evidence" value="ECO:0007669"/>
    <property type="project" value="UniProtKB-SubCell"/>
</dbReference>
<dbReference type="ExpressionAtlas" id="A0A2K3LFX7">
    <property type="expression patterns" value="baseline"/>
</dbReference>
<comment type="caution">
    <text evidence="7">The sequence shown here is derived from an EMBL/GenBank/DDBJ whole genome shotgun (WGS) entry which is preliminary data.</text>
</comment>
<feature type="region of interest" description="Disordered" evidence="5">
    <location>
        <begin position="468"/>
        <end position="501"/>
    </location>
</feature>
<dbReference type="AlphaFoldDB" id="A0A2K3LFX7"/>
<evidence type="ECO:0000256" key="3">
    <source>
        <dbReference type="ARBA" id="ARBA00022552"/>
    </source>
</evidence>
<dbReference type="STRING" id="57577.A0A2K3LFX7"/>
<dbReference type="EMBL" id="ASHM01032364">
    <property type="protein sequence ID" value="PNX77436.1"/>
    <property type="molecule type" value="Genomic_DNA"/>
</dbReference>
<proteinExistence type="inferred from homology"/>
<organism evidence="7 8">
    <name type="scientific">Trifolium pratense</name>
    <name type="common">Red clover</name>
    <dbReference type="NCBI Taxonomy" id="57577"/>
    <lineage>
        <taxon>Eukaryota</taxon>
        <taxon>Viridiplantae</taxon>
        <taxon>Streptophyta</taxon>
        <taxon>Embryophyta</taxon>
        <taxon>Tracheophyta</taxon>
        <taxon>Spermatophyta</taxon>
        <taxon>Magnoliopsida</taxon>
        <taxon>eudicotyledons</taxon>
        <taxon>Gunneridae</taxon>
        <taxon>Pentapetalae</taxon>
        <taxon>rosids</taxon>
        <taxon>fabids</taxon>
        <taxon>Fabales</taxon>
        <taxon>Fabaceae</taxon>
        <taxon>Papilionoideae</taxon>
        <taxon>50 kb inversion clade</taxon>
        <taxon>NPAAA clade</taxon>
        <taxon>Hologalegina</taxon>
        <taxon>IRL clade</taxon>
        <taxon>Trifolieae</taxon>
        <taxon>Trifolium</taxon>
    </lineage>
</organism>
<comment type="subcellular location">
    <subcellularLocation>
        <location evidence="1">Nucleus</location>
    </subcellularLocation>
</comment>
<name>A0A2K3LFX7_TRIPR</name>
<dbReference type="GO" id="GO:0030688">
    <property type="term" value="C:preribosome, small subunit precursor"/>
    <property type="evidence" value="ECO:0007669"/>
    <property type="project" value="InterPro"/>
</dbReference>
<evidence type="ECO:0000256" key="4">
    <source>
        <dbReference type="ARBA" id="ARBA00023242"/>
    </source>
</evidence>
<dbReference type="PANTHER" id="PTHR13026:SF0">
    <property type="entry name" value="RIBOSOMAL RNA PROCESSING 1B"/>
    <property type="match status" value="1"/>
</dbReference>
<keyword evidence="4" id="KW-0539">Nucleus</keyword>
<accession>A0A2K3LFX7</accession>
<dbReference type="EMBL" id="ASHM01026600">
    <property type="protein sequence ID" value="PNX73820.1"/>
    <property type="molecule type" value="Genomic_DNA"/>
</dbReference>
<comment type="similarity">
    <text evidence="2">Belongs to the RRP1 family.</text>
</comment>
<evidence type="ECO:0000313" key="7">
    <source>
        <dbReference type="EMBL" id="PNX77436.1"/>
    </source>
</evidence>
<evidence type="ECO:0000313" key="8">
    <source>
        <dbReference type="Proteomes" id="UP000236291"/>
    </source>
</evidence>